<evidence type="ECO:0000313" key="1">
    <source>
        <dbReference type="EMBL" id="GEL53335.1"/>
    </source>
</evidence>
<dbReference type="AlphaFoldDB" id="A0AAN4U3B3"/>
<evidence type="ECO:0000313" key="2">
    <source>
        <dbReference type="Proteomes" id="UP000321287"/>
    </source>
</evidence>
<evidence type="ECO:0008006" key="3">
    <source>
        <dbReference type="Google" id="ProtNLM"/>
    </source>
</evidence>
<sequence>MSAHPPQQASSRFAQIAALVGEEGAFEVRSLGGGDLSDIWQLDFASGRRVIVKNGPHVATEAAMLDALPA</sequence>
<dbReference type="Proteomes" id="UP000321287">
    <property type="component" value="Unassembled WGS sequence"/>
</dbReference>
<protein>
    <recommendedName>
        <fullName evidence="3">Fructosamine kinase</fullName>
    </recommendedName>
</protein>
<comment type="caution">
    <text evidence="1">The sequence shown here is derived from an EMBL/GenBank/DDBJ whole genome shotgun (WGS) entry which is preliminary data.</text>
</comment>
<keyword evidence="2" id="KW-1185">Reference proteome</keyword>
<dbReference type="KEGG" id="abg:Asbog_00685"/>
<dbReference type="EMBL" id="BJVS01000003">
    <property type="protein sequence ID" value="GEL53335.1"/>
    <property type="molecule type" value="Genomic_DNA"/>
</dbReference>
<proteinExistence type="predicted"/>
<dbReference type="Gene3D" id="3.30.200.20">
    <property type="entry name" value="Phosphorylase Kinase, domain 1"/>
    <property type="match status" value="1"/>
</dbReference>
<reference evidence="1 2" key="1">
    <citation type="submission" date="2019-07" db="EMBL/GenBank/DDBJ databases">
        <title>Whole genome shotgun sequence of Asaia bogorensis NBRC 16594.</title>
        <authorList>
            <person name="Hosoyama A."/>
            <person name="Uohara A."/>
            <person name="Ohji S."/>
            <person name="Ichikawa N."/>
        </authorList>
    </citation>
    <scope>NUCLEOTIDE SEQUENCE [LARGE SCALE GENOMIC DNA]</scope>
    <source>
        <strain evidence="1 2">NBRC 16594</strain>
    </source>
</reference>
<gene>
    <name evidence="1" type="ORF">ABO01nite_13420</name>
</gene>
<accession>A0AAN4U3B3</accession>
<name>A0AAN4U3B3_9PROT</name>
<dbReference type="RefSeq" id="WP_062164091.1">
    <property type="nucleotide sequence ID" value="NZ_AP014690.1"/>
</dbReference>
<organism evidence="1 2">
    <name type="scientific">Asaia bogorensis NBRC 16594</name>
    <dbReference type="NCBI Taxonomy" id="1231624"/>
    <lineage>
        <taxon>Bacteria</taxon>
        <taxon>Pseudomonadati</taxon>
        <taxon>Pseudomonadota</taxon>
        <taxon>Alphaproteobacteria</taxon>
        <taxon>Acetobacterales</taxon>
        <taxon>Acetobacteraceae</taxon>
        <taxon>Asaia</taxon>
    </lineage>
</organism>
<dbReference type="GeneID" id="78227916"/>